<evidence type="ECO:0000256" key="5">
    <source>
        <dbReference type="ARBA" id="ARBA00023242"/>
    </source>
</evidence>
<dbReference type="Proteomes" id="UP000824120">
    <property type="component" value="Chromosome 9"/>
</dbReference>
<dbReference type="Gene3D" id="4.10.280.10">
    <property type="entry name" value="Helix-loop-helix DNA-binding domain"/>
    <property type="match status" value="1"/>
</dbReference>
<evidence type="ECO:0000259" key="6">
    <source>
        <dbReference type="PROSITE" id="PS50888"/>
    </source>
</evidence>
<sequence>MTKNLAYIDGRHVSQEEMPGMLLGLALKHQLLGHRILPKALEKQELHYLTGYLTVLLVDVNDKEGLCNETSMSRRGLLHRRMKIAEKIDALGELFPCSKQGGKASQMDEIIDHIKYLQFQMKGCGHYILDEQQIEPLEDTMGKLLELNPSMATQLLESKGLFVMPMALAEGLHYHE</sequence>
<dbReference type="EMBL" id="JACXVP010000009">
    <property type="protein sequence ID" value="KAG5587069.1"/>
    <property type="molecule type" value="Genomic_DNA"/>
</dbReference>
<evidence type="ECO:0000256" key="2">
    <source>
        <dbReference type="ARBA" id="ARBA00023015"/>
    </source>
</evidence>
<dbReference type="GO" id="GO:0000981">
    <property type="term" value="F:DNA-binding transcription factor activity, RNA polymerase II-specific"/>
    <property type="evidence" value="ECO:0007669"/>
    <property type="project" value="TreeGrafter"/>
</dbReference>
<dbReference type="InterPro" id="IPR011598">
    <property type="entry name" value="bHLH_dom"/>
</dbReference>
<reference evidence="7 8" key="1">
    <citation type="submission" date="2020-09" db="EMBL/GenBank/DDBJ databases">
        <title>De no assembly of potato wild relative species, Solanum commersonii.</title>
        <authorList>
            <person name="Cho K."/>
        </authorList>
    </citation>
    <scope>NUCLEOTIDE SEQUENCE [LARGE SCALE GENOMIC DNA]</scope>
    <source>
        <strain evidence="7">LZ3.2</strain>
        <tissue evidence="7">Leaf</tissue>
    </source>
</reference>
<protein>
    <recommendedName>
        <fullName evidence="6">BHLH domain-containing protein</fullName>
    </recommendedName>
</protein>
<evidence type="ECO:0000313" key="8">
    <source>
        <dbReference type="Proteomes" id="UP000824120"/>
    </source>
</evidence>
<dbReference type="InterPro" id="IPR045239">
    <property type="entry name" value="bHLH95_bHLH"/>
</dbReference>
<dbReference type="CDD" id="cd11393">
    <property type="entry name" value="bHLH_AtbHLH_like"/>
    <property type="match status" value="1"/>
</dbReference>
<gene>
    <name evidence="7" type="ORF">H5410_047503</name>
</gene>
<dbReference type="PANTHER" id="PTHR16223:SF109">
    <property type="entry name" value="BHLH DOMAIN-CONTAINING PROTEIN"/>
    <property type="match status" value="1"/>
</dbReference>
<evidence type="ECO:0000256" key="3">
    <source>
        <dbReference type="ARBA" id="ARBA00023125"/>
    </source>
</evidence>
<comment type="subcellular location">
    <subcellularLocation>
        <location evidence="1">Nucleus</location>
    </subcellularLocation>
</comment>
<name>A0A9J5XH83_SOLCO</name>
<dbReference type="PANTHER" id="PTHR16223">
    <property type="entry name" value="TRANSCRIPTION FACTOR BHLH83-RELATED"/>
    <property type="match status" value="1"/>
</dbReference>
<keyword evidence="4" id="KW-0804">Transcription</keyword>
<dbReference type="SUPFAM" id="SSF47459">
    <property type="entry name" value="HLH, helix-loop-helix DNA-binding domain"/>
    <property type="match status" value="1"/>
</dbReference>
<keyword evidence="2" id="KW-0805">Transcription regulation</keyword>
<dbReference type="InterPro" id="IPR045843">
    <property type="entry name" value="IND-like"/>
</dbReference>
<dbReference type="GO" id="GO:0046983">
    <property type="term" value="F:protein dimerization activity"/>
    <property type="evidence" value="ECO:0007669"/>
    <property type="project" value="InterPro"/>
</dbReference>
<dbReference type="InterPro" id="IPR036638">
    <property type="entry name" value="HLH_DNA-bd_sf"/>
</dbReference>
<accession>A0A9J5XH83</accession>
<evidence type="ECO:0000313" key="7">
    <source>
        <dbReference type="EMBL" id="KAG5587069.1"/>
    </source>
</evidence>
<comment type="caution">
    <text evidence="7">The sequence shown here is derived from an EMBL/GenBank/DDBJ whole genome shotgun (WGS) entry which is preliminary data.</text>
</comment>
<feature type="domain" description="BHLH" evidence="6">
    <location>
        <begin position="68"/>
        <end position="117"/>
    </location>
</feature>
<dbReference type="GO" id="GO:0005634">
    <property type="term" value="C:nucleus"/>
    <property type="evidence" value="ECO:0007669"/>
    <property type="project" value="UniProtKB-SubCell"/>
</dbReference>
<keyword evidence="8" id="KW-1185">Reference proteome</keyword>
<dbReference type="PROSITE" id="PS50888">
    <property type="entry name" value="BHLH"/>
    <property type="match status" value="1"/>
</dbReference>
<dbReference type="OrthoDB" id="1627850at2759"/>
<keyword evidence="3" id="KW-0238">DNA-binding</keyword>
<dbReference type="GO" id="GO:0000978">
    <property type="term" value="F:RNA polymerase II cis-regulatory region sequence-specific DNA binding"/>
    <property type="evidence" value="ECO:0007669"/>
    <property type="project" value="TreeGrafter"/>
</dbReference>
<evidence type="ECO:0000256" key="4">
    <source>
        <dbReference type="ARBA" id="ARBA00023163"/>
    </source>
</evidence>
<keyword evidence="5" id="KW-0539">Nucleus</keyword>
<dbReference type="AlphaFoldDB" id="A0A9J5XH83"/>
<evidence type="ECO:0000256" key="1">
    <source>
        <dbReference type="ARBA" id="ARBA00004123"/>
    </source>
</evidence>
<proteinExistence type="predicted"/>
<organism evidence="7 8">
    <name type="scientific">Solanum commersonii</name>
    <name type="common">Commerson's wild potato</name>
    <name type="synonym">Commerson's nightshade</name>
    <dbReference type="NCBI Taxonomy" id="4109"/>
    <lineage>
        <taxon>Eukaryota</taxon>
        <taxon>Viridiplantae</taxon>
        <taxon>Streptophyta</taxon>
        <taxon>Embryophyta</taxon>
        <taxon>Tracheophyta</taxon>
        <taxon>Spermatophyta</taxon>
        <taxon>Magnoliopsida</taxon>
        <taxon>eudicotyledons</taxon>
        <taxon>Gunneridae</taxon>
        <taxon>Pentapetalae</taxon>
        <taxon>asterids</taxon>
        <taxon>lamiids</taxon>
        <taxon>Solanales</taxon>
        <taxon>Solanaceae</taxon>
        <taxon>Solanoideae</taxon>
        <taxon>Solaneae</taxon>
        <taxon>Solanum</taxon>
    </lineage>
</organism>